<dbReference type="PANTHER" id="PTHR30529:SF1">
    <property type="entry name" value="CYTOCHROME B561 HOMOLOG 2"/>
    <property type="match status" value="1"/>
</dbReference>
<dbReference type="AlphaFoldDB" id="A0A6G7VPI5"/>
<dbReference type="EMBL" id="CP049811">
    <property type="protein sequence ID" value="QIK41697.1"/>
    <property type="molecule type" value="Genomic_DNA"/>
</dbReference>
<evidence type="ECO:0000256" key="13">
    <source>
        <dbReference type="SAM" id="Phobius"/>
    </source>
</evidence>
<evidence type="ECO:0000256" key="9">
    <source>
        <dbReference type="ARBA" id="ARBA00022989"/>
    </source>
</evidence>
<name>A0A6G7VPI5_9RHOB</name>
<evidence type="ECO:0000256" key="10">
    <source>
        <dbReference type="ARBA" id="ARBA00023004"/>
    </source>
</evidence>
<evidence type="ECO:0000256" key="11">
    <source>
        <dbReference type="ARBA" id="ARBA00023136"/>
    </source>
</evidence>
<evidence type="ECO:0000256" key="7">
    <source>
        <dbReference type="ARBA" id="ARBA00022723"/>
    </source>
</evidence>
<dbReference type="Proteomes" id="UP000500791">
    <property type="component" value="Chromosome"/>
</dbReference>
<evidence type="ECO:0000256" key="3">
    <source>
        <dbReference type="ARBA" id="ARBA00022448"/>
    </source>
</evidence>
<keyword evidence="4" id="KW-1003">Cell membrane</keyword>
<dbReference type="InterPro" id="IPR052168">
    <property type="entry name" value="Cytochrome_b561_oxidase"/>
</dbReference>
<feature type="transmembrane region" description="Helical" evidence="13">
    <location>
        <begin position="55"/>
        <end position="72"/>
    </location>
</feature>
<dbReference type="GO" id="GO:0005886">
    <property type="term" value="C:plasma membrane"/>
    <property type="evidence" value="ECO:0007669"/>
    <property type="project" value="UniProtKB-SubCell"/>
</dbReference>
<keyword evidence="7" id="KW-0479">Metal-binding</keyword>
<accession>A0A6G7VPI5</accession>
<dbReference type="PANTHER" id="PTHR30529">
    <property type="entry name" value="CYTOCHROME B561"/>
    <property type="match status" value="1"/>
</dbReference>
<evidence type="ECO:0000313" key="16">
    <source>
        <dbReference type="Proteomes" id="UP000500791"/>
    </source>
</evidence>
<proteinExistence type="inferred from homology"/>
<dbReference type="Gene3D" id="1.20.950.20">
    <property type="entry name" value="Transmembrane di-heme cytochromes, Chain C"/>
    <property type="match status" value="2"/>
</dbReference>
<evidence type="ECO:0000256" key="5">
    <source>
        <dbReference type="ARBA" id="ARBA00022617"/>
    </source>
</evidence>
<dbReference type="GO" id="GO:0046872">
    <property type="term" value="F:metal ion binding"/>
    <property type="evidence" value="ECO:0007669"/>
    <property type="project" value="UniProtKB-KW"/>
</dbReference>
<keyword evidence="10" id="KW-0408">Iron</keyword>
<keyword evidence="16" id="KW-1185">Reference proteome</keyword>
<evidence type="ECO:0000256" key="8">
    <source>
        <dbReference type="ARBA" id="ARBA00022982"/>
    </source>
</evidence>
<evidence type="ECO:0000256" key="12">
    <source>
        <dbReference type="ARBA" id="ARBA00037975"/>
    </source>
</evidence>
<dbReference type="GO" id="GO:0022904">
    <property type="term" value="P:respiratory electron transport chain"/>
    <property type="evidence" value="ECO:0007669"/>
    <property type="project" value="InterPro"/>
</dbReference>
<keyword evidence="11 13" id="KW-0472">Membrane</keyword>
<evidence type="ECO:0000256" key="2">
    <source>
        <dbReference type="ARBA" id="ARBA00004651"/>
    </source>
</evidence>
<evidence type="ECO:0000313" key="15">
    <source>
        <dbReference type="EMBL" id="QIK41697.1"/>
    </source>
</evidence>
<keyword evidence="3" id="KW-0813">Transport</keyword>
<keyword evidence="6 13" id="KW-0812">Transmembrane</keyword>
<keyword evidence="9 13" id="KW-1133">Transmembrane helix</keyword>
<dbReference type="GO" id="GO:0009055">
    <property type="term" value="F:electron transfer activity"/>
    <property type="evidence" value="ECO:0007669"/>
    <property type="project" value="InterPro"/>
</dbReference>
<sequence length="196" mass="22213">MPFLNSERSWGIPTRLIHWITAGIVLWMLGLGVYMTNFVPDPLDQFALTQIHKSWGFVVFVLAVIRVVWMSFSRKRPGLPADTPRLQARVAKASHLILYVMLFLMPLSGWAMSAAAPLQDLLNIDNMVFDWFAMPDPWVPGVSWVENLARGIHFWSSIVLSVTLFAHVGGAILHGFVIRDDVLRRMTFGRDRPGLD</sequence>
<dbReference type="SUPFAM" id="SSF81342">
    <property type="entry name" value="Transmembrane di-heme cytochromes"/>
    <property type="match status" value="1"/>
</dbReference>
<feature type="domain" description="Cytochrome b561 bacterial/Ni-hydrogenase" evidence="14">
    <location>
        <begin position="10"/>
        <end position="189"/>
    </location>
</feature>
<protein>
    <submittedName>
        <fullName evidence="15">Cytochrome b</fullName>
    </submittedName>
</protein>
<reference evidence="15 16" key="1">
    <citation type="submission" date="2020-03" db="EMBL/GenBank/DDBJ databases">
        <title>Complete genome sequence of Monaibacterium sp. ALG8 with diverse plasmids.</title>
        <authorList>
            <person name="Sun C."/>
        </authorList>
    </citation>
    <scope>NUCLEOTIDE SEQUENCE [LARGE SCALE GENOMIC DNA]</scope>
    <source>
        <strain evidence="15 16">ALG8</strain>
    </source>
</reference>
<feature type="transmembrane region" description="Helical" evidence="13">
    <location>
        <begin position="93"/>
        <end position="112"/>
    </location>
</feature>
<gene>
    <name evidence="15" type="ORF">G8E03_13605</name>
</gene>
<evidence type="ECO:0000256" key="1">
    <source>
        <dbReference type="ARBA" id="ARBA00001970"/>
    </source>
</evidence>
<dbReference type="RefSeq" id="WP_166192976.1">
    <property type="nucleotide sequence ID" value="NZ_CP049811.1"/>
</dbReference>
<dbReference type="Pfam" id="PF01292">
    <property type="entry name" value="Ni_hydr_CYTB"/>
    <property type="match status" value="1"/>
</dbReference>
<feature type="transmembrane region" description="Helical" evidence="13">
    <location>
        <begin position="16"/>
        <end position="35"/>
    </location>
</feature>
<comment type="similarity">
    <text evidence="12">Belongs to the cytochrome b561 family.</text>
</comment>
<dbReference type="InterPro" id="IPR016174">
    <property type="entry name" value="Di-haem_cyt_TM"/>
</dbReference>
<dbReference type="GO" id="GO:0020037">
    <property type="term" value="F:heme binding"/>
    <property type="evidence" value="ECO:0007669"/>
    <property type="project" value="TreeGrafter"/>
</dbReference>
<organism evidence="15 16">
    <name type="scientific">Pontivivens nitratireducens</name>
    <dbReference type="NCBI Taxonomy" id="2758038"/>
    <lineage>
        <taxon>Bacteria</taxon>
        <taxon>Pseudomonadati</taxon>
        <taxon>Pseudomonadota</taxon>
        <taxon>Alphaproteobacteria</taxon>
        <taxon>Rhodobacterales</taxon>
        <taxon>Paracoccaceae</taxon>
        <taxon>Pontivivens</taxon>
    </lineage>
</organism>
<comment type="cofactor">
    <cofactor evidence="1">
        <name>heme b</name>
        <dbReference type="ChEBI" id="CHEBI:60344"/>
    </cofactor>
</comment>
<evidence type="ECO:0000259" key="14">
    <source>
        <dbReference type="Pfam" id="PF01292"/>
    </source>
</evidence>
<dbReference type="InterPro" id="IPR011577">
    <property type="entry name" value="Cyt_b561_bac/Ni-Hgenase"/>
</dbReference>
<keyword evidence="5" id="KW-0349">Heme</keyword>
<evidence type="ECO:0000256" key="6">
    <source>
        <dbReference type="ARBA" id="ARBA00022692"/>
    </source>
</evidence>
<keyword evidence="8" id="KW-0249">Electron transport</keyword>
<evidence type="ECO:0000256" key="4">
    <source>
        <dbReference type="ARBA" id="ARBA00022475"/>
    </source>
</evidence>
<feature type="transmembrane region" description="Helical" evidence="13">
    <location>
        <begin position="152"/>
        <end position="178"/>
    </location>
</feature>
<comment type="subcellular location">
    <subcellularLocation>
        <location evidence="2">Cell membrane</location>
        <topology evidence="2">Multi-pass membrane protein</topology>
    </subcellularLocation>
</comment>
<dbReference type="KEGG" id="mon:G8E03_13605"/>